<gene>
    <name evidence="1" type="ORF">TIFTF001_034219</name>
</gene>
<dbReference type="Gramene" id="FCD_00038021-RA">
    <property type="protein sequence ID" value="FCD_00038021-RA:cds"/>
    <property type="gene ID" value="FCD_00038021"/>
</dbReference>
<dbReference type="AlphaFoldDB" id="A0AA88J8K0"/>
<reference evidence="1" key="1">
    <citation type="submission" date="2023-07" db="EMBL/GenBank/DDBJ databases">
        <title>draft genome sequence of fig (Ficus carica).</title>
        <authorList>
            <person name="Takahashi T."/>
            <person name="Nishimura K."/>
        </authorList>
    </citation>
    <scope>NUCLEOTIDE SEQUENCE</scope>
</reference>
<protein>
    <submittedName>
        <fullName evidence="1">Uncharacterized protein</fullName>
    </submittedName>
</protein>
<evidence type="ECO:0000313" key="2">
    <source>
        <dbReference type="Proteomes" id="UP001187192"/>
    </source>
</evidence>
<accession>A0AA88J8K0</accession>
<dbReference type="PANTHER" id="PTHR33681:SF13">
    <property type="entry name" value="ALGINATE LYASE 2 DOMAIN-CONTAINING PROTEIN"/>
    <property type="match status" value="1"/>
</dbReference>
<evidence type="ECO:0000313" key="1">
    <source>
        <dbReference type="EMBL" id="GMN65150.1"/>
    </source>
</evidence>
<sequence>MDKNICKNFLILVVYLSFFKNNGHHIMAAPTDGFTPVNLVRPNNFQLLKPYDQPAQNRYSGTTLSPSYYEKFSVYSTDQPFMQGSPTKPRTEMGILVLIYFFSFRPHMNNLLD</sequence>
<dbReference type="PANTHER" id="PTHR33681">
    <property type="entry name" value="BINDING PROTEIN, PUTATIVE, EXPRESSED-RELATED"/>
    <property type="match status" value="1"/>
</dbReference>
<comment type="caution">
    <text evidence="1">The sequence shown here is derived from an EMBL/GenBank/DDBJ whole genome shotgun (WGS) entry which is preliminary data.</text>
</comment>
<dbReference type="Proteomes" id="UP001187192">
    <property type="component" value="Unassembled WGS sequence"/>
</dbReference>
<keyword evidence="2" id="KW-1185">Reference proteome</keyword>
<name>A0AA88J8K0_FICCA</name>
<dbReference type="EMBL" id="BTGU01000215">
    <property type="protein sequence ID" value="GMN65150.1"/>
    <property type="molecule type" value="Genomic_DNA"/>
</dbReference>
<proteinExistence type="predicted"/>
<organism evidence="1 2">
    <name type="scientific">Ficus carica</name>
    <name type="common">Common fig</name>
    <dbReference type="NCBI Taxonomy" id="3494"/>
    <lineage>
        <taxon>Eukaryota</taxon>
        <taxon>Viridiplantae</taxon>
        <taxon>Streptophyta</taxon>
        <taxon>Embryophyta</taxon>
        <taxon>Tracheophyta</taxon>
        <taxon>Spermatophyta</taxon>
        <taxon>Magnoliopsida</taxon>
        <taxon>eudicotyledons</taxon>
        <taxon>Gunneridae</taxon>
        <taxon>Pentapetalae</taxon>
        <taxon>rosids</taxon>
        <taxon>fabids</taxon>
        <taxon>Rosales</taxon>
        <taxon>Moraceae</taxon>
        <taxon>Ficeae</taxon>
        <taxon>Ficus</taxon>
    </lineage>
</organism>